<dbReference type="InterPro" id="IPR041373">
    <property type="entry name" value="RT_RNaseH"/>
</dbReference>
<dbReference type="GO" id="GO:0004519">
    <property type="term" value="F:endonuclease activity"/>
    <property type="evidence" value="ECO:0007669"/>
    <property type="project" value="UniProtKB-KW"/>
</dbReference>
<dbReference type="SUPFAM" id="SSF56672">
    <property type="entry name" value="DNA/RNA polymerases"/>
    <property type="match status" value="1"/>
</dbReference>
<keyword evidence="1" id="KW-0808">Transferase</keyword>
<organism evidence="7 8">
    <name type="scientific">Pyrenophora teres f. teres</name>
    <dbReference type="NCBI Taxonomy" id="97479"/>
    <lineage>
        <taxon>Eukaryota</taxon>
        <taxon>Fungi</taxon>
        <taxon>Dikarya</taxon>
        <taxon>Ascomycota</taxon>
        <taxon>Pezizomycotina</taxon>
        <taxon>Dothideomycetes</taxon>
        <taxon>Pleosporomycetidae</taxon>
        <taxon>Pleosporales</taxon>
        <taxon>Pleosporineae</taxon>
        <taxon>Pleosporaceae</taxon>
        <taxon>Pyrenophora</taxon>
    </lineage>
</organism>
<dbReference type="Pfam" id="PF17917">
    <property type="entry name" value="RT_RNaseH"/>
    <property type="match status" value="1"/>
</dbReference>
<keyword evidence="5" id="KW-0378">Hydrolase</keyword>
<keyword evidence="3" id="KW-0540">Nuclease</keyword>
<dbReference type="Proteomes" id="UP000472372">
    <property type="component" value="Chromosome 3"/>
</dbReference>
<dbReference type="GO" id="GO:0003964">
    <property type="term" value="F:RNA-directed DNA polymerase activity"/>
    <property type="evidence" value="ECO:0007669"/>
    <property type="project" value="UniProtKB-KW"/>
</dbReference>
<keyword evidence="2" id="KW-0548">Nucleotidyltransferase</keyword>
<keyword evidence="6 7" id="KW-0695">RNA-directed DNA polymerase</keyword>
<dbReference type="GO" id="GO:0016787">
    <property type="term" value="F:hydrolase activity"/>
    <property type="evidence" value="ECO:0007669"/>
    <property type="project" value="UniProtKB-KW"/>
</dbReference>
<evidence type="ECO:0000256" key="1">
    <source>
        <dbReference type="ARBA" id="ARBA00022679"/>
    </source>
</evidence>
<dbReference type="Gene3D" id="3.10.10.10">
    <property type="entry name" value="HIV Type 1 Reverse Transcriptase, subunit A, domain 1"/>
    <property type="match status" value="1"/>
</dbReference>
<dbReference type="PANTHER" id="PTHR37984:SF5">
    <property type="entry name" value="PROTEIN NYNRIN-LIKE"/>
    <property type="match status" value="1"/>
</dbReference>
<evidence type="ECO:0000256" key="4">
    <source>
        <dbReference type="ARBA" id="ARBA00022759"/>
    </source>
</evidence>
<reference evidence="7" key="1">
    <citation type="submission" date="2021-02" db="EMBL/GenBank/DDBJ databases">
        <authorList>
            <person name="Syme A R."/>
            <person name="Syme A R."/>
            <person name="Moolhuijzen P."/>
        </authorList>
    </citation>
    <scope>NUCLEOTIDE SEQUENCE</scope>
    <source>
        <strain evidence="7">W1-1</strain>
    </source>
</reference>
<dbReference type="InterPro" id="IPR043502">
    <property type="entry name" value="DNA/RNA_pol_sf"/>
</dbReference>
<dbReference type="FunFam" id="3.30.70.270:FF:000026">
    <property type="entry name" value="Transposon Ty3-G Gag-Pol polyprotein"/>
    <property type="match status" value="1"/>
</dbReference>
<dbReference type="Gene3D" id="3.10.20.370">
    <property type="match status" value="1"/>
</dbReference>
<dbReference type="Gene3D" id="1.10.340.70">
    <property type="match status" value="1"/>
</dbReference>
<evidence type="ECO:0000256" key="2">
    <source>
        <dbReference type="ARBA" id="ARBA00022695"/>
    </source>
</evidence>
<proteinExistence type="predicted"/>
<dbReference type="InterPro" id="IPR041588">
    <property type="entry name" value="Integrase_H2C2"/>
</dbReference>
<dbReference type="EMBL" id="HG992979">
    <property type="protein sequence ID" value="CAE7021277.1"/>
    <property type="molecule type" value="Genomic_DNA"/>
</dbReference>
<dbReference type="Gene3D" id="3.30.70.270">
    <property type="match status" value="2"/>
</dbReference>
<dbReference type="AlphaFoldDB" id="A0A6S6VT20"/>
<sequence>MLTKLSKAKFFSKVDVIAAFNKIRIKEEHKHLSAFITPYGLYQYTVMPFGMCNSPGTFQAYINDVLHEYLDEFCMAYLDDVIIFSETREEHDDHLLRVVTRLSNAGLPMDILKSEFLQEEVKFLGLIITPNGIKMDPEKVSAIQDWLLPKTLKDVQAFLGFANFYRRFIYGFSDIAKPLTHLTRGDPKLFQMTPEASRAFDQLKQAFCSEVVLAHFNPDLKCILETDASDYVYAAVLSQIQSDDTIRPVAYLSKKMTPTECNYEIYDKELLAIVRAFEEWRPELAGAADTVEVLTDHRGLEYFRSKRHLNRRQARWAEFLEEFDFKVKYRPGKQGTKPDSLTRRTGDLPESVTDDRIQHQCQTILGDHRWDGGSHEAVRLAGLCLGEAECDLPSILSLMHESGEGMSRVGTAMVRLARLTLQGQHDPYDDLEAADEMTTQGVIDALYPTDARLTAIRDALNNGHRRIPHHLIAEGVRLELGDLETNAEGKLFMRYNRLLVPFSEKLRTRIIKDTHDSLPGGHGGRTTTYQQVSQWYYWQGMTDTIARFTNNCTTCRRSKVNRHAKHGLLHPLPVPEKYWVDISIDFITPLPPSKWCGHSY</sequence>
<dbReference type="PANTHER" id="PTHR37984">
    <property type="entry name" value="PROTEIN CBG26694"/>
    <property type="match status" value="1"/>
</dbReference>
<dbReference type="CDD" id="cd09274">
    <property type="entry name" value="RNase_HI_RT_Ty3"/>
    <property type="match status" value="1"/>
</dbReference>
<dbReference type="InterPro" id="IPR000477">
    <property type="entry name" value="RT_dom"/>
</dbReference>
<evidence type="ECO:0000313" key="7">
    <source>
        <dbReference type="EMBL" id="CAE7021277.1"/>
    </source>
</evidence>
<dbReference type="PROSITE" id="PS50878">
    <property type="entry name" value="RT_POL"/>
    <property type="match status" value="1"/>
</dbReference>
<dbReference type="Pfam" id="PF17921">
    <property type="entry name" value="Integrase_H2C2"/>
    <property type="match status" value="1"/>
</dbReference>
<evidence type="ECO:0000256" key="3">
    <source>
        <dbReference type="ARBA" id="ARBA00022722"/>
    </source>
</evidence>
<dbReference type="CDD" id="cd01647">
    <property type="entry name" value="RT_LTR"/>
    <property type="match status" value="1"/>
</dbReference>
<dbReference type="InterPro" id="IPR043128">
    <property type="entry name" value="Rev_trsase/Diguanyl_cyclase"/>
</dbReference>
<protein>
    <submittedName>
        <fullName evidence="7">Reverse transcriptase</fullName>
    </submittedName>
</protein>
<evidence type="ECO:0000256" key="6">
    <source>
        <dbReference type="ARBA" id="ARBA00022918"/>
    </source>
</evidence>
<evidence type="ECO:0000313" key="8">
    <source>
        <dbReference type="Proteomes" id="UP000472372"/>
    </source>
</evidence>
<gene>
    <name evidence="7" type="ORF">PTTW11_03232</name>
</gene>
<evidence type="ECO:0000256" key="5">
    <source>
        <dbReference type="ARBA" id="ARBA00022801"/>
    </source>
</evidence>
<accession>A0A6S6VT20</accession>
<dbReference type="Pfam" id="PF00078">
    <property type="entry name" value="RVT_1"/>
    <property type="match status" value="1"/>
</dbReference>
<dbReference type="InterPro" id="IPR050951">
    <property type="entry name" value="Retrovirus_Pol_polyprotein"/>
</dbReference>
<name>A0A6S6VT20_9PLEO</name>
<keyword evidence="4" id="KW-0255">Endonuclease</keyword>